<dbReference type="InterPro" id="IPR050463">
    <property type="entry name" value="Gfo/Idh/MocA_oxidrdct_glycsds"/>
</dbReference>
<name>R7ZML4_9BACT</name>
<dbReference type="InterPro" id="IPR043906">
    <property type="entry name" value="Gfo/Idh/MocA_OxRdtase_bact_C"/>
</dbReference>
<dbReference type="PANTHER" id="PTHR43818:SF11">
    <property type="entry name" value="BCDNA.GH03377"/>
    <property type="match status" value="1"/>
</dbReference>
<dbReference type="Gene3D" id="3.30.360.10">
    <property type="entry name" value="Dihydrodipicolinate Reductase, domain 2"/>
    <property type="match status" value="1"/>
</dbReference>
<dbReference type="SUPFAM" id="SSF55347">
    <property type="entry name" value="Glyceraldehyde-3-phosphate dehydrogenase-like, C-terminal domain"/>
    <property type="match status" value="1"/>
</dbReference>
<dbReference type="GO" id="GO:0016491">
    <property type="term" value="F:oxidoreductase activity"/>
    <property type="evidence" value="ECO:0007669"/>
    <property type="project" value="UniProtKB-KW"/>
</dbReference>
<dbReference type="InterPro" id="IPR036291">
    <property type="entry name" value="NAD(P)-bd_dom_sf"/>
</dbReference>
<evidence type="ECO:0000313" key="5">
    <source>
        <dbReference type="Proteomes" id="UP000013909"/>
    </source>
</evidence>
<dbReference type="Gene3D" id="3.40.50.720">
    <property type="entry name" value="NAD(P)-binding Rossmann-like Domain"/>
    <property type="match status" value="1"/>
</dbReference>
<dbReference type="GO" id="GO:0000166">
    <property type="term" value="F:nucleotide binding"/>
    <property type="evidence" value="ECO:0007669"/>
    <property type="project" value="InterPro"/>
</dbReference>
<sequence>MGVTRRSFLKASGLGYLALEAGSAVAWAGSTISTNDRIRVGVIGCRNKGYNVLREILRTGRAVCLGMCDVDDEVLQRRAAELKKDTGQSPKLYVDFRKMLENPEIDAVIVGSPDHWHCLHAVYAMEAGKDVYVEKPLANSIHECNLIAAAAARYGRVVQVGQQQRSGDVWNGLMDYLKSGALGGLRRVNCWANFAYGAGAPKVPDSAVPEGVDFRLWLGPAPDRTFNASRFHGNWRHFWDYGGGLMTDWGVHLLDMALWAKEVTHEPTKVTGFGMNLSGLDRARETYDTQSVLYQMDDFLIQWQQNGGIERGPYGKSYGVEYVCDKGTVVADREDWTLYVEGKEGETEQAYAFKRRSGRSDMELHANNFIDCVLSRDKPNCSVGLGRNVALYAHFGNLLARTASGSLEWNASRQQFLSNAAANSLIVPEYHRGWKLPVV</sequence>
<dbReference type="Proteomes" id="UP000013909">
    <property type="component" value="Unassembled WGS sequence"/>
</dbReference>
<reference evidence="4 5" key="1">
    <citation type="submission" date="2013-02" db="EMBL/GenBank/DDBJ databases">
        <title>A novel strain isolated from Lonar lake, Maharashtra, India.</title>
        <authorList>
            <person name="Singh A."/>
        </authorList>
    </citation>
    <scope>NUCLEOTIDE SEQUENCE [LARGE SCALE GENOMIC DNA]</scope>
    <source>
        <strain evidence="4 5">AK24</strain>
    </source>
</reference>
<keyword evidence="5" id="KW-1185">Reference proteome</keyword>
<organism evidence="4 5">
    <name type="scientific">Lunatimonas lonarensis</name>
    <dbReference type="NCBI Taxonomy" id="1232681"/>
    <lineage>
        <taxon>Bacteria</taxon>
        <taxon>Pseudomonadati</taxon>
        <taxon>Bacteroidota</taxon>
        <taxon>Cytophagia</taxon>
        <taxon>Cytophagales</taxon>
        <taxon>Cyclobacteriaceae</taxon>
    </lineage>
</organism>
<dbReference type="PATRIC" id="fig|1288963.3.peg.4216"/>
<dbReference type="OrthoDB" id="9763611at2"/>
<evidence type="ECO:0000256" key="1">
    <source>
        <dbReference type="ARBA" id="ARBA00023002"/>
    </source>
</evidence>
<feature type="domain" description="Gfo/Idh/MocA-like oxidoreductase bacterial type C-terminal" evidence="3">
    <location>
        <begin position="196"/>
        <end position="257"/>
    </location>
</feature>
<dbReference type="EMBL" id="AQHR01000109">
    <property type="protein sequence ID" value="EON75317.1"/>
    <property type="molecule type" value="Genomic_DNA"/>
</dbReference>
<dbReference type="STRING" id="1232681.ADIS_4230"/>
<dbReference type="RefSeq" id="WP_010856343.1">
    <property type="nucleotide sequence ID" value="NZ_AQHR01000109.1"/>
</dbReference>
<dbReference type="InterPro" id="IPR006311">
    <property type="entry name" value="TAT_signal"/>
</dbReference>
<proteinExistence type="predicted"/>
<gene>
    <name evidence="4" type="ORF">ADIS_4230</name>
</gene>
<accession>R7ZML4</accession>
<dbReference type="InterPro" id="IPR000683">
    <property type="entry name" value="Gfo/Idh/MocA-like_OxRdtase_N"/>
</dbReference>
<protein>
    <submittedName>
        <fullName evidence="4">Oxidoreductase</fullName>
    </submittedName>
</protein>
<dbReference type="AlphaFoldDB" id="R7ZML4"/>
<comment type="caution">
    <text evidence="4">The sequence shown here is derived from an EMBL/GenBank/DDBJ whole genome shotgun (WGS) entry which is preliminary data.</text>
</comment>
<dbReference type="Pfam" id="PF19051">
    <property type="entry name" value="GFO_IDH_MocA_C2"/>
    <property type="match status" value="1"/>
</dbReference>
<evidence type="ECO:0000259" key="2">
    <source>
        <dbReference type="Pfam" id="PF01408"/>
    </source>
</evidence>
<keyword evidence="1" id="KW-0560">Oxidoreductase</keyword>
<dbReference type="SUPFAM" id="SSF51735">
    <property type="entry name" value="NAD(P)-binding Rossmann-fold domains"/>
    <property type="match status" value="1"/>
</dbReference>
<dbReference type="PROSITE" id="PS51318">
    <property type="entry name" value="TAT"/>
    <property type="match status" value="1"/>
</dbReference>
<feature type="domain" description="Gfo/Idh/MocA-like oxidoreductase N-terminal" evidence="2">
    <location>
        <begin position="38"/>
        <end position="161"/>
    </location>
</feature>
<evidence type="ECO:0000259" key="3">
    <source>
        <dbReference type="Pfam" id="PF19051"/>
    </source>
</evidence>
<dbReference type="Pfam" id="PF01408">
    <property type="entry name" value="GFO_IDH_MocA"/>
    <property type="match status" value="1"/>
</dbReference>
<dbReference type="PANTHER" id="PTHR43818">
    <property type="entry name" value="BCDNA.GH03377"/>
    <property type="match status" value="1"/>
</dbReference>
<evidence type="ECO:0000313" key="4">
    <source>
        <dbReference type="EMBL" id="EON75317.1"/>
    </source>
</evidence>